<keyword evidence="6" id="KW-0479">Metal-binding</keyword>
<dbReference type="PANTHER" id="PTHR31528:SF1">
    <property type="entry name" value="4-AMINO-5-HYDROXYMETHYL-2-METHYLPYRIMIDINE PHOSPHATE SYNTHASE THI11-RELATED"/>
    <property type="match status" value="1"/>
</dbReference>
<keyword evidence="7" id="KW-0663">Pyridoxal phosphate</keyword>
<evidence type="ECO:0000256" key="7">
    <source>
        <dbReference type="ARBA" id="ARBA00022898"/>
    </source>
</evidence>
<sequence>MHGYGEDDTMAHGSVVSSYLKADRSDSTWIFTHWEAVKAMHEGTHLNLFTLEDYGIPYGYSPVLLATESTLDKDPEVVRKTLNALEKGYRFAYDNPIRAAEILVSQAKHPSLDDLSFIEASQLSISDKYLTDVVDDDDEDEGVWGVMELNRWSKWVDFLFEKGIIVDRDGVAVPRDTVQVEALFTNEFLPTYTS</sequence>
<proteinExistence type="inferred from homology"/>
<evidence type="ECO:0000259" key="12">
    <source>
        <dbReference type="Pfam" id="PF09084"/>
    </source>
</evidence>
<comment type="catalytic activity">
    <reaction evidence="11">
        <text>N(6)-(pyridoxal phosphate)-L-lysyl-[4-amino-5-hydroxymethyl-2-methylpyrimidine phosphate synthase] + L-histidyl-[4-amino-5-hydroxymethyl-2-methylpyrimidine phosphate synthase] + 2 Fe(3+) + 4 H2O = L-lysyl-[4-amino-5-hydroxymethyl-2-methylpyrimidine phosphate synthase] + (2S)-2-amino-5-hydroxy-4-oxopentanoyl-[4-amino-5-hydroxymethyl-2-methylpyrimidine phosphate synthase] + 4-amino-2-methyl-5-(phosphooxymethyl)pyrimidine + 3-oxopropanoate + 2 Fe(2+) + 2 H(+)</text>
        <dbReference type="Rhea" id="RHEA:65756"/>
        <dbReference type="Rhea" id="RHEA-COMP:16892"/>
        <dbReference type="Rhea" id="RHEA-COMP:16893"/>
        <dbReference type="Rhea" id="RHEA-COMP:16894"/>
        <dbReference type="Rhea" id="RHEA-COMP:16895"/>
        <dbReference type="ChEBI" id="CHEBI:15377"/>
        <dbReference type="ChEBI" id="CHEBI:15378"/>
        <dbReference type="ChEBI" id="CHEBI:29033"/>
        <dbReference type="ChEBI" id="CHEBI:29034"/>
        <dbReference type="ChEBI" id="CHEBI:29969"/>
        <dbReference type="ChEBI" id="CHEBI:29979"/>
        <dbReference type="ChEBI" id="CHEBI:33190"/>
        <dbReference type="ChEBI" id="CHEBI:58354"/>
        <dbReference type="ChEBI" id="CHEBI:143915"/>
        <dbReference type="ChEBI" id="CHEBI:157692"/>
    </reaction>
    <physiologicalReaction direction="left-to-right" evidence="11">
        <dbReference type="Rhea" id="RHEA:65757"/>
    </physiologicalReaction>
</comment>
<evidence type="ECO:0000256" key="5">
    <source>
        <dbReference type="ARBA" id="ARBA00022679"/>
    </source>
</evidence>
<evidence type="ECO:0000256" key="10">
    <source>
        <dbReference type="ARBA" id="ARBA00033171"/>
    </source>
</evidence>
<organism evidence="13">
    <name type="scientific">Lotharella globosa</name>
    <dbReference type="NCBI Taxonomy" id="91324"/>
    <lineage>
        <taxon>Eukaryota</taxon>
        <taxon>Sar</taxon>
        <taxon>Rhizaria</taxon>
        <taxon>Cercozoa</taxon>
        <taxon>Chlorarachniophyceae</taxon>
        <taxon>Lotharella</taxon>
    </lineage>
</organism>
<dbReference type="GO" id="GO:0009228">
    <property type="term" value="P:thiamine biosynthetic process"/>
    <property type="evidence" value="ECO:0007669"/>
    <property type="project" value="UniProtKB-KW"/>
</dbReference>
<keyword evidence="8" id="KW-0784">Thiamine biosynthesis</keyword>
<dbReference type="EMBL" id="HBIV01015751">
    <property type="protein sequence ID" value="CAE0659896.1"/>
    <property type="molecule type" value="Transcribed_RNA"/>
</dbReference>
<dbReference type="Pfam" id="PF09084">
    <property type="entry name" value="NMT1"/>
    <property type="match status" value="1"/>
</dbReference>
<dbReference type="GO" id="GO:0009229">
    <property type="term" value="P:thiamine diphosphate biosynthetic process"/>
    <property type="evidence" value="ECO:0007669"/>
    <property type="project" value="UniProtKB-UniPathway"/>
</dbReference>
<comment type="similarity">
    <text evidence="3">Belongs to the NMT1/THI5 family.</text>
</comment>
<evidence type="ECO:0000256" key="4">
    <source>
        <dbReference type="ARBA" id="ARBA00011738"/>
    </source>
</evidence>
<reference evidence="13" key="1">
    <citation type="submission" date="2021-01" db="EMBL/GenBank/DDBJ databases">
        <authorList>
            <person name="Corre E."/>
            <person name="Pelletier E."/>
            <person name="Niang G."/>
            <person name="Scheremetjew M."/>
            <person name="Finn R."/>
            <person name="Kale V."/>
            <person name="Holt S."/>
            <person name="Cochrane G."/>
            <person name="Meng A."/>
            <person name="Brown T."/>
            <person name="Cohen L."/>
        </authorList>
    </citation>
    <scope>NUCLEOTIDE SEQUENCE</scope>
    <source>
        <strain evidence="13">CCCM811</strain>
    </source>
</reference>
<evidence type="ECO:0000256" key="8">
    <source>
        <dbReference type="ARBA" id="ARBA00022977"/>
    </source>
</evidence>
<dbReference type="Gene3D" id="3.40.190.10">
    <property type="entry name" value="Periplasmic binding protein-like II"/>
    <property type="match status" value="1"/>
</dbReference>
<protein>
    <recommendedName>
        <fullName evidence="10">Thiamine pyrimidine synthase</fullName>
    </recommendedName>
</protein>
<evidence type="ECO:0000313" key="13">
    <source>
        <dbReference type="EMBL" id="CAE0659896.1"/>
    </source>
</evidence>
<feature type="domain" description="SsuA/THI5-like" evidence="12">
    <location>
        <begin position="15"/>
        <end position="98"/>
    </location>
</feature>
<dbReference type="PANTHER" id="PTHR31528">
    <property type="entry name" value="4-AMINO-5-HYDROXYMETHYL-2-METHYLPYRIMIDINE PHOSPHATE SYNTHASE THI11-RELATED"/>
    <property type="match status" value="1"/>
</dbReference>
<comment type="function">
    <text evidence="1">Responsible for the formation of the pyrimidine heterocycle in the thiamine biosynthesis pathway. Catalyzes the formation of hydroxymethylpyrimidine phosphate (HMP-P) from histidine and pyridoxal phosphate (PLP). The protein uses PLP and the active site histidine to form HMP-P, generating an inactive enzyme. The enzyme can only undergo a single turnover, which suggests it is a suicide enzyme.</text>
</comment>
<dbReference type="GO" id="GO:0046872">
    <property type="term" value="F:metal ion binding"/>
    <property type="evidence" value="ECO:0007669"/>
    <property type="project" value="UniProtKB-KW"/>
</dbReference>
<evidence type="ECO:0000256" key="2">
    <source>
        <dbReference type="ARBA" id="ARBA00004948"/>
    </source>
</evidence>
<evidence type="ECO:0000256" key="1">
    <source>
        <dbReference type="ARBA" id="ARBA00003469"/>
    </source>
</evidence>
<dbReference type="InterPro" id="IPR015168">
    <property type="entry name" value="SsuA/THI5"/>
</dbReference>
<dbReference type="UniPathway" id="UPA00060"/>
<dbReference type="AlphaFoldDB" id="A0A7S4DNE4"/>
<accession>A0A7S4DNE4</accession>
<comment type="subunit">
    <text evidence="4">Homodimer.</text>
</comment>
<keyword evidence="5" id="KW-0808">Transferase</keyword>
<evidence type="ECO:0000256" key="3">
    <source>
        <dbReference type="ARBA" id="ARBA00009406"/>
    </source>
</evidence>
<dbReference type="InterPro" id="IPR027939">
    <property type="entry name" value="NMT1/THI5"/>
</dbReference>
<dbReference type="GO" id="GO:0016740">
    <property type="term" value="F:transferase activity"/>
    <property type="evidence" value="ECO:0007669"/>
    <property type="project" value="UniProtKB-KW"/>
</dbReference>
<evidence type="ECO:0000256" key="11">
    <source>
        <dbReference type="ARBA" id="ARBA00048179"/>
    </source>
</evidence>
<comment type="pathway">
    <text evidence="2">Cofactor biosynthesis; thiamine diphosphate biosynthesis.</text>
</comment>
<name>A0A7S4DNE4_9EUKA</name>
<keyword evidence="9" id="KW-0408">Iron</keyword>
<dbReference type="SUPFAM" id="SSF53850">
    <property type="entry name" value="Periplasmic binding protein-like II"/>
    <property type="match status" value="1"/>
</dbReference>
<gene>
    <name evidence="13" type="ORF">LGLO00237_LOCUS11475</name>
</gene>
<evidence type="ECO:0000256" key="9">
    <source>
        <dbReference type="ARBA" id="ARBA00023004"/>
    </source>
</evidence>
<evidence type="ECO:0000256" key="6">
    <source>
        <dbReference type="ARBA" id="ARBA00022723"/>
    </source>
</evidence>